<sequence length="340" mass="37057">MPITTPPAAPDLSGSALVRAPERPEPGYWAGCPGVRYEPDRDRFLLTYRERRPRATAGASGASGTAGASDGQDRGWRCAVAESRDGVEFRDLWSVERADLDSPSMERFALLPRDGGYLLHLSYVDPADRRWRIDALRADTPEAFDLATRTPVLTAAGTGTEGVKDPYLLQHDGGVQLFATVSRSRAFSAEERSRAHATADIHTTGLTVQPTALAASADGLRFTAPPGRDAEVLDVGPAGAWDAYESRITAVLPDGSGGWLALYDGSADASGNYEERCGLAASPDLRRWRRLTPDRPWLDVRYADVVAARGRWYLYYEQTRPDGAHELRVAVLDEFAGLRP</sequence>
<evidence type="ECO:0000313" key="3">
    <source>
        <dbReference type="Proteomes" id="UP001499863"/>
    </source>
</evidence>
<dbReference type="InterPro" id="IPR023296">
    <property type="entry name" value="Glyco_hydro_beta-prop_sf"/>
</dbReference>
<reference evidence="2 3" key="1">
    <citation type="journal article" date="2019" name="Int. J. Syst. Evol. Microbiol.">
        <title>The Global Catalogue of Microorganisms (GCM) 10K type strain sequencing project: providing services to taxonomists for standard genome sequencing and annotation.</title>
        <authorList>
            <consortium name="The Broad Institute Genomics Platform"/>
            <consortium name="The Broad Institute Genome Sequencing Center for Infectious Disease"/>
            <person name="Wu L."/>
            <person name="Ma J."/>
        </authorList>
    </citation>
    <scope>NUCLEOTIDE SEQUENCE [LARGE SCALE GENOMIC DNA]</scope>
    <source>
        <strain evidence="2 3">JCM 12393</strain>
    </source>
</reference>
<dbReference type="SUPFAM" id="SSF75005">
    <property type="entry name" value="Arabinanase/levansucrase/invertase"/>
    <property type="match status" value="1"/>
</dbReference>
<protein>
    <submittedName>
        <fullName evidence="2">Uncharacterized protein</fullName>
    </submittedName>
</protein>
<organism evidence="2 3">
    <name type="scientific">Kitasatospora putterlickiae</name>
    <dbReference type="NCBI Taxonomy" id="221725"/>
    <lineage>
        <taxon>Bacteria</taxon>
        <taxon>Bacillati</taxon>
        <taxon>Actinomycetota</taxon>
        <taxon>Actinomycetes</taxon>
        <taxon>Kitasatosporales</taxon>
        <taxon>Streptomycetaceae</taxon>
        <taxon>Kitasatospora</taxon>
    </lineage>
</organism>
<gene>
    <name evidence="2" type="ORF">GCM10009639_21230</name>
</gene>
<dbReference type="EMBL" id="BAAAKJ010000110">
    <property type="protein sequence ID" value="GAA1391408.1"/>
    <property type="molecule type" value="Genomic_DNA"/>
</dbReference>
<accession>A0ABN1XVP2</accession>
<dbReference type="RefSeq" id="WP_344332015.1">
    <property type="nucleotide sequence ID" value="NZ_BAAAKJ010000110.1"/>
</dbReference>
<name>A0ABN1XVP2_9ACTN</name>
<dbReference type="Proteomes" id="UP001499863">
    <property type="component" value="Unassembled WGS sequence"/>
</dbReference>
<keyword evidence="3" id="KW-1185">Reference proteome</keyword>
<evidence type="ECO:0000256" key="1">
    <source>
        <dbReference type="SAM" id="MobiDB-lite"/>
    </source>
</evidence>
<evidence type="ECO:0000313" key="2">
    <source>
        <dbReference type="EMBL" id="GAA1391408.1"/>
    </source>
</evidence>
<proteinExistence type="predicted"/>
<dbReference type="Gene3D" id="2.115.10.20">
    <property type="entry name" value="Glycosyl hydrolase domain, family 43"/>
    <property type="match status" value="1"/>
</dbReference>
<feature type="region of interest" description="Disordered" evidence="1">
    <location>
        <begin position="1"/>
        <end position="30"/>
    </location>
</feature>
<comment type="caution">
    <text evidence="2">The sequence shown here is derived from an EMBL/GenBank/DDBJ whole genome shotgun (WGS) entry which is preliminary data.</text>
</comment>